<protein>
    <submittedName>
        <fullName evidence="1">Uncharacterized protein</fullName>
    </submittedName>
</protein>
<dbReference type="AlphaFoldDB" id="A0AAN8XK39"/>
<dbReference type="EMBL" id="JAXCGZ010006540">
    <property type="protein sequence ID" value="KAK7079684.1"/>
    <property type="molecule type" value="Genomic_DNA"/>
</dbReference>
<comment type="caution">
    <text evidence="1">The sequence shown here is derived from an EMBL/GenBank/DDBJ whole genome shotgun (WGS) entry which is preliminary data.</text>
</comment>
<organism evidence="1 2">
    <name type="scientific">Halocaridina rubra</name>
    <name type="common">Hawaiian red shrimp</name>
    <dbReference type="NCBI Taxonomy" id="373956"/>
    <lineage>
        <taxon>Eukaryota</taxon>
        <taxon>Metazoa</taxon>
        <taxon>Ecdysozoa</taxon>
        <taxon>Arthropoda</taxon>
        <taxon>Crustacea</taxon>
        <taxon>Multicrustacea</taxon>
        <taxon>Malacostraca</taxon>
        <taxon>Eumalacostraca</taxon>
        <taxon>Eucarida</taxon>
        <taxon>Decapoda</taxon>
        <taxon>Pleocyemata</taxon>
        <taxon>Caridea</taxon>
        <taxon>Atyoidea</taxon>
        <taxon>Atyidae</taxon>
        <taxon>Halocaridina</taxon>
    </lineage>
</organism>
<feature type="non-terminal residue" evidence="1">
    <location>
        <position position="52"/>
    </location>
</feature>
<name>A0AAN8XK39_HALRR</name>
<keyword evidence="2" id="KW-1185">Reference proteome</keyword>
<dbReference type="Proteomes" id="UP001381693">
    <property type="component" value="Unassembled WGS sequence"/>
</dbReference>
<reference evidence="1 2" key="1">
    <citation type="submission" date="2023-11" db="EMBL/GenBank/DDBJ databases">
        <title>Halocaridina rubra genome assembly.</title>
        <authorList>
            <person name="Smith C."/>
        </authorList>
    </citation>
    <scope>NUCLEOTIDE SEQUENCE [LARGE SCALE GENOMIC DNA]</scope>
    <source>
        <strain evidence="1">EP-1</strain>
        <tissue evidence="1">Whole</tissue>
    </source>
</reference>
<sequence length="52" mass="5858">MNLTFDLCSSNKFCYAQNVAEEKEYGSSMTRSTHPSNKRKSIIITTLKAKSP</sequence>
<accession>A0AAN8XK39</accession>
<evidence type="ECO:0000313" key="2">
    <source>
        <dbReference type="Proteomes" id="UP001381693"/>
    </source>
</evidence>
<gene>
    <name evidence="1" type="ORF">SK128_025326</name>
</gene>
<evidence type="ECO:0000313" key="1">
    <source>
        <dbReference type="EMBL" id="KAK7079684.1"/>
    </source>
</evidence>
<proteinExistence type="predicted"/>